<sequence length="266" mass="29326">MSAVFLEKIIEYKKKELETKKKSRPLSGLKGLMDKCYPPRRFKAAISGKNSAKESKGSKVIAEVKKASPSKGVLIEDFNPVRLALTYQENGAAAISVLTDEHFFQGSLNHLHLIAKSTVAPTLCKDFIFDEYQVIEARAYRADAFLLIAAILDKERLRDFRILGEELGMDALVEVHTMAELGKALASEAEIIGINNRDLNTFNVDIKRSLEISSQIPKGKLIVSESGISLRKDIVELEQAGINAFLIGEALLKSPDIGGKLRELIG</sequence>
<dbReference type="FunFam" id="3.20.20.70:FF:000024">
    <property type="entry name" value="Indole-3-glycerol phosphate synthase"/>
    <property type="match status" value="1"/>
</dbReference>
<keyword evidence="6 8" id="KW-0057">Aromatic amino acid biosynthesis</keyword>
<reference evidence="10 11" key="1">
    <citation type="journal article" date="2016" name="Nat. Commun.">
        <title>Thousands of microbial genomes shed light on interconnected biogeochemical processes in an aquifer system.</title>
        <authorList>
            <person name="Anantharaman K."/>
            <person name="Brown C.T."/>
            <person name="Hug L.A."/>
            <person name="Sharon I."/>
            <person name="Castelle C.J."/>
            <person name="Probst A.J."/>
            <person name="Thomas B.C."/>
            <person name="Singh A."/>
            <person name="Wilkins M.J."/>
            <person name="Karaoz U."/>
            <person name="Brodie E.L."/>
            <person name="Williams K.H."/>
            <person name="Hubbard S.S."/>
            <person name="Banfield J.F."/>
        </authorList>
    </citation>
    <scope>NUCLEOTIDE SEQUENCE [LARGE SCALE GENOMIC DNA]</scope>
</reference>
<dbReference type="EC" id="4.1.1.48" evidence="8"/>
<evidence type="ECO:0000259" key="9">
    <source>
        <dbReference type="Pfam" id="PF00218"/>
    </source>
</evidence>
<organism evidence="10 11">
    <name type="scientific">Candidatus Schekmanbacteria bacterium GWA2_38_11</name>
    <dbReference type="NCBI Taxonomy" id="1817876"/>
    <lineage>
        <taxon>Bacteria</taxon>
        <taxon>Candidatus Schekmaniibacteriota</taxon>
    </lineage>
</organism>
<dbReference type="PANTHER" id="PTHR22854:SF2">
    <property type="entry name" value="INDOLE-3-GLYCEROL-PHOSPHATE SYNTHASE"/>
    <property type="match status" value="1"/>
</dbReference>
<dbReference type="HAMAP" id="MF_00134_B">
    <property type="entry name" value="IGPS_B"/>
    <property type="match status" value="1"/>
</dbReference>
<evidence type="ECO:0000256" key="8">
    <source>
        <dbReference type="HAMAP-Rule" id="MF_00134"/>
    </source>
</evidence>
<dbReference type="InterPro" id="IPR011060">
    <property type="entry name" value="RibuloseP-bd_barrel"/>
</dbReference>
<dbReference type="GO" id="GO:0004425">
    <property type="term" value="F:indole-3-glycerol-phosphate synthase activity"/>
    <property type="evidence" value="ECO:0007669"/>
    <property type="project" value="UniProtKB-UniRule"/>
</dbReference>
<comment type="catalytic activity">
    <reaction evidence="1 8">
        <text>1-(2-carboxyphenylamino)-1-deoxy-D-ribulose 5-phosphate + H(+) = (1S,2R)-1-C-(indol-3-yl)glycerol 3-phosphate + CO2 + H2O</text>
        <dbReference type="Rhea" id="RHEA:23476"/>
        <dbReference type="ChEBI" id="CHEBI:15377"/>
        <dbReference type="ChEBI" id="CHEBI:15378"/>
        <dbReference type="ChEBI" id="CHEBI:16526"/>
        <dbReference type="ChEBI" id="CHEBI:58613"/>
        <dbReference type="ChEBI" id="CHEBI:58866"/>
        <dbReference type="EC" id="4.1.1.48"/>
    </reaction>
</comment>
<dbReference type="CDD" id="cd00331">
    <property type="entry name" value="IGPS"/>
    <property type="match status" value="1"/>
</dbReference>
<dbReference type="PANTHER" id="PTHR22854">
    <property type="entry name" value="TRYPTOPHAN BIOSYNTHESIS PROTEIN"/>
    <property type="match status" value="1"/>
</dbReference>
<dbReference type="PROSITE" id="PS00614">
    <property type="entry name" value="IGPS"/>
    <property type="match status" value="1"/>
</dbReference>
<dbReference type="InterPro" id="IPR013798">
    <property type="entry name" value="Indole-3-glycerol_P_synth_dom"/>
</dbReference>
<dbReference type="SUPFAM" id="SSF51366">
    <property type="entry name" value="Ribulose-phoshate binding barrel"/>
    <property type="match status" value="1"/>
</dbReference>
<evidence type="ECO:0000256" key="3">
    <source>
        <dbReference type="ARBA" id="ARBA00022605"/>
    </source>
</evidence>
<evidence type="ECO:0000256" key="1">
    <source>
        <dbReference type="ARBA" id="ARBA00001633"/>
    </source>
</evidence>
<keyword evidence="3 8" id="KW-0028">Amino-acid biosynthesis</keyword>
<comment type="similarity">
    <text evidence="8">Belongs to the TrpC family.</text>
</comment>
<keyword evidence="5 8" id="KW-0822">Tryptophan biosynthesis</keyword>
<keyword evidence="4 8" id="KW-0210">Decarboxylase</keyword>
<comment type="caution">
    <text evidence="10">The sequence shown here is derived from an EMBL/GenBank/DDBJ whole genome shotgun (WGS) entry which is preliminary data.</text>
</comment>
<evidence type="ECO:0000256" key="6">
    <source>
        <dbReference type="ARBA" id="ARBA00023141"/>
    </source>
</evidence>
<accession>A0A1F7RBA7</accession>
<evidence type="ECO:0000256" key="5">
    <source>
        <dbReference type="ARBA" id="ARBA00022822"/>
    </source>
</evidence>
<dbReference type="InterPro" id="IPR001468">
    <property type="entry name" value="Indole-3-GlycerolPSynthase_CS"/>
</dbReference>
<evidence type="ECO:0000313" key="10">
    <source>
        <dbReference type="EMBL" id="OGL38839.1"/>
    </source>
</evidence>
<dbReference type="InterPro" id="IPR045186">
    <property type="entry name" value="Indole-3-glycerol_P_synth"/>
</dbReference>
<keyword evidence="7 8" id="KW-0456">Lyase</keyword>
<dbReference type="Gene3D" id="3.20.20.70">
    <property type="entry name" value="Aldolase class I"/>
    <property type="match status" value="1"/>
</dbReference>
<dbReference type="Proteomes" id="UP000178526">
    <property type="component" value="Unassembled WGS sequence"/>
</dbReference>
<dbReference type="UniPathway" id="UPA00035">
    <property type="reaction ID" value="UER00043"/>
</dbReference>
<proteinExistence type="inferred from homology"/>
<dbReference type="InterPro" id="IPR013785">
    <property type="entry name" value="Aldolase_TIM"/>
</dbReference>
<evidence type="ECO:0000313" key="11">
    <source>
        <dbReference type="Proteomes" id="UP000178526"/>
    </source>
</evidence>
<evidence type="ECO:0000256" key="4">
    <source>
        <dbReference type="ARBA" id="ARBA00022793"/>
    </source>
</evidence>
<comment type="pathway">
    <text evidence="2 8">Amino-acid biosynthesis; L-tryptophan biosynthesis; L-tryptophan from chorismate: step 4/5.</text>
</comment>
<dbReference type="GO" id="GO:0004640">
    <property type="term" value="F:phosphoribosylanthranilate isomerase activity"/>
    <property type="evidence" value="ECO:0007669"/>
    <property type="project" value="TreeGrafter"/>
</dbReference>
<feature type="domain" description="Indole-3-glycerol phosphate synthase" evidence="9">
    <location>
        <begin position="6"/>
        <end position="264"/>
    </location>
</feature>
<dbReference type="GO" id="GO:0000162">
    <property type="term" value="P:L-tryptophan biosynthetic process"/>
    <property type="evidence" value="ECO:0007669"/>
    <property type="project" value="UniProtKB-UniRule"/>
</dbReference>
<evidence type="ECO:0000256" key="2">
    <source>
        <dbReference type="ARBA" id="ARBA00004696"/>
    </source>
</evidence>
<dbReference type="Pfam" id="PF00218">
    <property type="entry name" value="IGPS"/>
    <property type="match status" value="1"/>
</dbReference>
<dbReference type="EMBL" id="MGDB01000133">
    <property type="protein sequence ID" value="OGL38839.1"/>
    <property type="molecule type" value="Genomic_DNA"/>
</dbReference>
<dbReference type="AlphaFoldDB" id="A0A1F7RBA7"/>
<protein>
    <recommendedName>
        <fullName evidence="8">Indole-3-glycerol phosphate synthase</fullName>
        <shortName evidence="8">IGPS</shortName>
        <ecNumber evidence="8">4.1.1.48</ecNumber>
    </recommendedName>
</protein>
<gene>
    <name evidence="8" type="primary">trpC</name>
    <name evidence="10" type="ORF">A2042_01710</name>
</gene>
<name>A0A1F7RBA7_9BACT</name>
<evidence type="ECO:0000256" key="7">
    <source>
        <dbReference type="ARBA" id="ARBA00023239"/>
    </source>
</evidence>
<dbReference type="NCBIfam" id="NF001377">
    <property type="entry name" value="PRK00278.2-4"/>
    <property type="match status" value="1"/>
</dbReference>